<dbReference type="Proteomes" id="UP000469194">
    <property type="component" value="Unassembled WGS sequence"/>
</dbReference>
<keyword evidence="2" id="KW-1185">Reference proteome</keyword>
<evidence type="ECO:0000313" key="1">
    <source>
        <dbReference type="EMBL" id="NEG90505.1"/>
    </source>
</evidence>
<proteinExistence type="predicted"/>
<dbReference type="Pfam" id="PF20118">
    <property type="entry name" value="DUF6508"/>
    <property type="match status" value="1"/>
</dbReference>
<dbReference type="EMBL" id="WHZW01000029">
    <property type="protein sequence ID" value="NEG90505.1"/>
    <property type="molecule type" value="Genomic_DNA"/>
</dbReference>
<protein>
    <submittedName>
        <fullName evidence="1">Uncharacterized protein</fullName>
    </submittedName>
</protein>
<organism evidence="1 2">
    <name type="scientific">Bifidobacterium aerophilum</name>
    <dbReference type="NCBI Taxonomy" id="1798155"/>
    <lineage>
        <taxon>Bacteria</taxon>
        <taxon>Bacillati</taxon>
        <taxon>Actinomycetota</taxon>
        <taxon>Actinomycetes</taxon>
        <taxon>Bifidobacteriales</taxon>
        <taxon>Bifidobacteriaceae</taxon>
        <taxon>Bifidobacterium</taxon>
    </lineage>
</organism>
<evidence type="ECO:0000313" key="2">
    <source>
        <dbReference type="Proteomes" id="UP000469194"/>
    </source>
</evidence>
<reference evidence="1 2" key="1">
    <citation type="submission" date="2019-10" db="EMBL/GenBank/DDBJ databases">
        <title>Bifidobacterium from non-human primates.</title>
        <authorList>
            <person name="Modesto M."/>
        </authorList>
    </citation>
    <scope>NUCLEOTIDE SEQUENCE [LARGE SCALE GENOMIC DNA]</scope>
    <source>
        <strain evidence="1 2">TRE17</strain>
    </source>
</reference>
<accession>A0A6N9Z8U5</accession>
<gene>
    <name evidence="1" type="ORF">GFD25_11040</name>
</gene>
<dbReference type="RefSeq" id="WP_163232838.1">
    <property type="nucleotide sequence ID" value="NZ_WHZW01000029.1"/>
</dbReference>
<dbReference type="InterPro" id="IPR045425">
    <property type="entry name" value="DUF6508"/>
</dbReference>
<dbReference type="AlphaFoldDB" id="A0A6N9Z8U5"/>
<comment type="caution">
    <text evidence="1">The sequence shown here is derived from an EMBL/GenBank/DDBJ whole genome shotgun (WGS) entry which is preliminary data.</text>
</comment>
<name>A0A6N9Z8U5_9BIFI</name>
<sequence length="139" mass="15491">MNDANAERMRSRSNSRAADIRPLLALTDAIGLLQGIPQRDKPETYGHIVGAVLEAFYDDWNGGDHDYDETLRKAGIRHPYSYLDDDDAETDALDEATLNALVTFVIRADHWNEGALAASIEDGSLVKLLRLMRHRLPSS</sequence>